<gene>
    <name evidence="1" type="ORF">HNP46_006337</name>
</gene>
<name>A0A7W7P4Z7_PSENT</name>
<evidence type="ECO:0000313" key="1">
    <source>
        <dbReference type="EMBL" id="MBB4867424.1"/>
    </source>
</evidence>
<dbReference type="AlphaFoldDB" id="A0A7W7P4Z7"/>
<comment type="caution">
    <text evidence="1">The sequence shown here is derived from an EMBL/GenBank/DDBJ whole genome shotgun (WGS) entry which is preliminary data.</text>
</comment>
<reference evidence="1 2" key="1">
    <citation type="submission" date="2020-08" db="EMBL/GenBank/DDBJ databases">
        <title>Functional genomics of gut bacteria from endangered species of beetles.</title>
        <authorList>
            <person name="Carlos-Shanley C."/>
        </authorList>
    </citation>
    <scope>NUCLEOTIDE SEQUENCE [LARGE SCALE GENOMIC DNA]</scope>
    <source>
        <strain evidence="1 2">S00179</strain>
    </source>
</reference>
<dbReference type="Proteomes" id="UP000566995">
    <property type="component" value="Unassembled WGS sequence"/>
</dbReference>
<evidence type="ECO:0000313" key="2">
    <source>
        <dbReference type="Proteomes" id="UP000566995"/>
    </source>
</evidence>
<proteinExistence type="predicted"/>
<dbReference type="RefSeq" id="WP_184596914.1">
    <property type="nucleotide sequence ID" value="NZ_JACHLI010000040.1"/>
</dbReference>
<sequence length="585" mass="65774">MASNEGLTPVYSDIDDQDKMTRAMYLADHSHPLEEGDRELLRQLDPLAAAHMVVFAALRGQLEVAKEAWFALSGTPIEYTTFFDMKHQPTVVLPSGHSAKIMNGDFGMGRLLKFLDDDDIPEFMSLIYEVSGGASLKGNTLGWPELLRDVVKKTSPSRSCRKVGEMGLALPRLTAEAVIERPGLLAGLERKAAQRGVDPGWFDDILIWASDRLLAKFPEGLKPLMPVFNVHGDLYLQTDDIRTGKSIRLGDPKRKLGRVPSIKRIDFVDVGFRGLNRKAGKMDEYLLSYFQPHTLSAIEASKDGFFLCRTTVGFLKKFERELDLQPDQYDHALDAYMPLHAIAMYHYSEMGGPIANSPVQGAKDFARNRTRPGHEMWPKRRTIENFLGRIAKHPCEVEAFRRLLPEKLGQALTAQFVEDRIPMGSLPVITALLGKELERPKLKFSGTIADIDFLSLSEYVLPDGADIRVWMKKEQYDFFLPKVLMFLAQRADGRYEVNGLASDASPEQILDMIAQHLDDRGSYVDMPIFLATAKAKGFEFFEAHIHTDDQWRAAYKTFGVAPLQKHIAEVPDDVATKMATSSFDF</sequence>
<organism evidence="1 2">
    <name type="scientific">Pseudomonas nitroreducens</name>
    <dbReference type="NCBI Taxonomy" id="46680"/>
    <lineage>
        <taxon>Bacteria</taxon>
        <taxon>Pseudomonadati</taxon>
        <taxon>Pseudomonadota</taxon>
        <taxon>Gammaproteobacteria</taxon>
        <taxon>Pseudomonadales</taxon>
        <taxon>Pseudomonadaceae</taxon>
        <taxon>Pseudomonas</taxon>
    </lineage>
</organism>
<protein>
    <submittedName>
        <fullName evidence="1">Uncharacterized protein</fullName>
    </submittedName>
</protein>
<dbReference type="EMBL" id="JACHLI010000040">
    <property type="protein sequence ID" value="MBB4867424.1"/>
    <property type="molecule type" value="Genomic_DNA"/>
</dbReference>
<accession>A0A7W7P4Z7</accession>